<dbReference type="EMBL" id="SSMQ01000004">
    <property type="protein sequence ID" value="TKD12015.1"/>
    <property type="molecule type" value="Genomic_DNA"/>
</dbReference>
<organism evidence="1 2">
    <name type="scientific">Polyangium fumosum</name>
    <dbReference type="NCBI Taxonomy" id="889272"/>
    <lineage>
        <taxon>Bacteria</taxon>
        <taxon>Pseudomonadati</taxon>
        <taxon>Myxococcota</taxon>
        <taxon>Polyangia</taxon>
        <taxon>Polyangiales</taxon>
        <taxon>Polyangiaceae</taxon>
        <taxon>Polyangium</taxon>
    </lineage>
</organism>
<proteinExistence type="predicted"/>
<comment type="caution">
    <text evidence="1">The sequence shown here is derived from an EMBL/GenBank/DDBJ whole genome shotgun (WGS) entry which is preliminary data.</text>
</comment>
<protein>
    <submittedName>
        <fullName evidence="1">Uncharacterized protein</fullName>
    </submittedName>
</protein>
<dbReference type="Proteomes" id="UP000309215">
    <property type="component" value="Unassembled WGS sequence"/>
</dbReference>
<dbReference type="OrthoDB" id="5519043at2"/>
<evidence type="ECO:0000313" key="1">
    <source>
        <dbReference type="EMBL" id="TKD12015.1"/>
    </source>
</evidence>
<reference evidence="1 2" key="1">
    <citation type="submission" date="2019-04" db="EMBL/GenBank/DDBJ databases">
        <authorList>
            <person name="Li Y."/>
            <person name="Wang J."/>
        </authorList>
    </citation>
    <scope>NUCLEOTIDE SEQUENCE [LARGE SCALE GENOMIC DNA]</scope>
    <source>
        <strain evidence="1 2">DSM 14668</strain>
    </source>
</reference>
<sequence length="80" mass="9149">MHLHATVSIWQLEHDGTYVAELNGYKLKLTWKPEAPGERRGFRWEAERDGKEVQPPDELFEEAEVAMAHAEQFARGKAAS</sequence>
<accession>A0A4U1JHV6</accession>
<dbReference type="RefSeq" id="WP_136927810.1">
    <property type="nucleotide sequence ID" value="NZ_SSMQ01000004.1"/>
</dbReference>
<dbReference type="AlphaFoldDB" id="A0A4U1JHV6"/>
<keyword evidence="2" id="KW-1185">Reference proteome</keyword>
<gene>
    <name evidence="1" type="ORF">E8A74_05210</name>
</gene>
<evidence type="ECO:0000313" key="2">
    <source>
        <dbReference type="Proteomes" id="UP000309215"/>
    </source>
</evidence>
<name>A0A4U1JHV6_9BACT</name>